<keyword evidence="1" id="KW-0413">Isomerase</keyword>
<evidence type="ECO:0000313" key="1">
    <source>
        <dbReference type="EMBL" id="NHB77563.1"/>
    </source>
</evidence>
<keyword evidence="2" id="KW-1185">Reference proteome</keyword>
<dbReference type="Proteomes" id="UP001515660">
    <property type="component" value="Unassembled WGS sequence"/>
</dbReference>
<accession>A0ABX0G9K5</accession>
<comment type="caution">
    <text evidence="1">The sequence shown here is derived from an EMBL/GenBank/DDBJ whole genome shotgun (WGS) entry which is preliminary data.</text>
</comment>
<gene>
    <name evidence="1" type="ORF">G8O29_12560</name>
</gene>
<reference evidence="1 2" key="1">
    <citation type="journal article" date="2022" name="Microorganisms">
        <title>Genome Sequence and Characterization of a Xanthorhodopsin-Containing, Aerobic Anoxygenic Phototrophic Rhodobacter Species, Isolated from Mesophilic Conditions at Yellowstone National Park.</title>
        <authorList>
            <person name="Kyndt J.A."/>
            <person name="Robertson S."/>
            <person name="Shoffstall I.B."/>
            <person name="Ramaley R.F."/>
            <person name="Meyer T.E."/>
        </authorList>
    </citation>
    <scope>NUCLEOTIDE SEQUENCE [LARGE SCALE GENOMIC DNA]</scope>
    <source>
        <strain evidence="1 2">M37P</strain>
    </source>
</reference>
<dbReference type="RefSeq" id="WP_166403588.1">
    <property type="nucleotide sequence ID" value="NZ_JAANHS010000009.1"/>
</dbReference>
<dbReference type="GO" id="GO:0016853">
    <property type="term" value="F:isomerase activity"/>
    <property type="evidence" value="ECO:0007669"/>
    <property type="project" value="UniProtKB-KW"/>
</dbReference>
<organism evidence="1 2">
    <name type="scientific">Rhodobacter calidifons</name>
    <dbReference type="NCBI Taxonomy" id="2715277"/>
    <lineage>
        <taxon>Bacteria</taxon>
        <taxon>Pseudomonadati</taxon>
        <taxon>Pseudomonadota</taxon>
        <taxon>Alphaproteobacteria</taxon>
        <taxon>Rhodobacterales</taxon>
        <taxon>Rhodobacter group</taxon>
        <taxon>Rhodobacter</taxon>
    </lineage>
</organism>
<proteinExistence type="predicted"/>
<evidence type="ECO:0000313" key="2">
    <source>
        <dbReference type="Proteomes" id="UP001515660"/>
    </source>
</evidence>
<dbReference type="EMBL" id="JAANHS010000009">
    <property type="protein sequence ID" value="NHB77563.1"/>
    <property type="molecule type" value="Genomic_DNA"/>
</dbReference>
<name>A0ABX0G9K5_9RHOB</name>
<sequence>MTQLPDVISPEKWIVHLFSAKSVAEGGTVRRKVADVERLIGRDRFLHEVRRRGFRVVENAGQFIIFCNREPVYVLN</sequence>
<protein>
    <submittedName>
        <fullName evidence="1">N-(5'-phosphoribosyl)anthranilate isomerase</fullName>
    </submittedName>
</protein>